<feature type="transmembrane region" description="Helical" evidence="7">
    <location>
        <begin position="327"/>
        <end position="348"/>
    </location>
</feature>
<evidence type="ECO:0000256" key="4">
    <source>
        <dbReference type="ARBA" id="ARBA00022989"/>
    </source>
</evidence>
<evidence type="ECO:0000313" key="9">
    <source>
        <dbReference type="EMBL" id="KAH3677214.1"/>
    </source>
</evidence>
<feature type="transmembrane region" description="Helical" evidence="7">
    <location>
        <begin position="360"/>
        <end position="380"/>
    </location>
</feature>
<dbReference type="Proteomes" id="UP000769528">
    <property type="component" value="Unassembled WGS sequence"/>
</dbReference>
<feature type="region of interest" description="Disordered" evidence="6">
    <location>
        <begin position="1"/>
        <end position="24"/>
    </location>
</feature>
<keyword evidence="4 7" id="KW-1133">Transmembrane helix</keyword>
<evidence type="ECO:0000256" key="3">
    <source>
        <dbReference type="ARBA" id="ARBA00022692"/>
    </source>
</evidence>
<dbReference type="GO" id="GO:0008324">
    <property type="term" value="F:monoatomic cation transmembrane transporter activity"/>
    <property type="evidence" value="ECO:0007669"/>
    <property type="project" value="InterPro"/>
</dbReference>
<feature type="transmembrane region" description="Helical" evidence="7">
    <location>
        <begin position="290"/>
        <end position="307"/>
    </location>
</feature>
<proteinExistence type="predicted"/>
<comment type="caution">
    <text evidence="9">The sequence shown here is derived from an EMBL/GenBank/DDBJ whole genome shotgun (WGS) entry which is preliminary data.</text>
</comment>
<reference evidence="9" key="2">
    <citation type="submission" date="2021-01" db="EMBL/GenBank/DDBJ databases">
        <authorList>
            <person name="Schikora-Tamarit M.A."/>
        </authorList>
    </citation>
    <scope>NUCLEOTIDE SEQUENCE</scope>
    <source>
        <strain evidence="9">CBS6341</strain>
    </source>
</reference>
<dbReference type="Gene3D" id="1.20.1510.10">
    <property type="entry name" value="Cation efflux protein transmembrane domain"/>
    <property type="match status" value="1"/>
</dbReference>
<dbReference type="GO" id="GO:0030003">
    <property type="term" value="P:intracellular monoatomic cation homeostasis"/>
    <property type="evidence" value="ECO:0007669"/>
    <property type="project" value="UniProtKB-ARBA"/>
</dbReference>
<dbReference type="OrthoDB" id="78296at2759"/>
<evidence type="ECO:0000259" key="8">
    <source>
        <dbReference type="Pfam" id="PF01545"/>
    </source>
</evidence>
<dbReference type="PANTHER" id="PTHR43840:SF4">
    <property type="entry name" value="CDF DIVALENT METAL CATION TRANSPORTER (EUROFUNG)"/>
    <property type="match status" value="1"/>
</dbReference>
<dbReference type="NCBIfam" id="TIGR01297">
    <property type="entry name" value="CDF"/>
    <property type="match status" value="1"/>
</dbReference>
<evidence type="ECO:0000256" key="1">
    <source>
        <dbReference type="ARBA" id="ARBA00004141"/>
    </source>
</evidence>
<feature type="transmembrane region" description="Helical" evidence="7">
    <location>
        <begin position="222"/>
        <end position="244"/>
    </location>
</feature>
<feature type="domain" description="Cation efflux protein transmembrane" evidence="8">
    <location>
        <begin position="227"/>
        <end position="416"/>
    </location>
</feature>
<organism evidence="9 10">
    <name type="scientific">Wickerhamomyces mucosus</name>
    <dbReference type="NCBI Taxonomy" id="1378264"/>
    <lineage>
        <taxon>Eukaryota</taxon>
        <taxon>Fungi</taxon>
        <taxon>Dikarya</taxon>
        <taxon>Ascomycota</taxon>
        <taxon>Saccharomycotina</taxon>
        <taxon>Saccharomycetes</taxon>
        <taxon>Phaffomycetales</taxon>
        <taxon>Wickerhamomycetaceae</taxon>
        <taxon>Wickerhamomyces</taxon>
    </lineage>
</organism>
<evidence type="ECO:0000256" key="7">
    <source>
        <dbReference type="SAM" id="Phobius"/>
    </source>
</evidence>
<protein>
    <recommendedName>
        <fullName evidence="8">Cation efflux protein transmembrane domain-containing protein</fullName>
    </recommendedName>
</protein>
<keyword evidence="3 7" id="KW-0812">Transmembrane</keyword>
<gene>
    <name evidence="9" type="ORF">WICMUC_001795</name>
</gene>
<dbReference type="GO" id="GO:0016020">
    <property type="term" value="C:membrane"/>
    <property type="evidence" value="ECO:0007669"/>
    <property type="project" value="UniProtKB-SubCell"/>
</dbReference>
<dbReference type="InterPro" id="IPR050291">
    <property type="entry name" value="CDF_Transporter"/>
</dbReference>
<comment type="subcellular location">
    <subcellularLocation>
        <location evidence="1">Membrane</location>
        <topology evidence="1">Multi-pass membrane protein</topology>
    </subcellularLocation>
</comment>
<dbReference type="PANTHER" id="PTHR43840">
    <property type="entry name" value="MITOCHONDRIAL METAL TRANSPORTER 1-RELATED"/>
    <property type="match status" value="1"/>
</dbReference>
<dbReference type="InterPro" id="IPR027469">
    <property type="entry name" value="Cation_efflux_TMD_sf"/>
</dbReference>
<keyword evidence="10" id="KW-1185">Reference proteome</keyword>
<dbReference type="Pfam" id="PF01545">
    <property type="entry name" value="Cation_efflux"/>
    <property type="match status" value="1"/>
</dbReference>
<accession>A0A9P8PTN7</accession>
<dbReference type="InterPro" id="IPR058533">
    <property type="entry name" value="Cation_efflux_TM"/>
</dbReference>
<evidence type="ECO:0000256" key="2">
    <source>
        <dbReference type="ARBA" id="ARBA00022448"/>
    </source>
</evidence>
<evidence type="ECO:0000313" key="10">
    <source>
        <dbReference type="Proteomes" id="UP000769528"/>
    </source>
</evidence>
<name>A0A9P8PTN7_9ASCO</name>
<dbReference type="GO" id="GO:0098771">
    <property type="term" value="P:inorganic ion homeostasis"/>
    <property type="evidence" value="ECO:0007669"/>
    <property type="project" value="UniProtKB-ARBA"/>
</dbReference>
<feature type="transmembrane region" description="Helical" evidence="7">
    <location>
        <begin position="386"/>
        <end position="410"/>
    </location>
</feature>
<dbReference type="EMBL" id="JAEUBF010000544">
    <property type="protein sequence ID" value="KAH3677214.1"/>
    <property type="molecule type" value="Genomic_DNA"/>
</dbReference>
<dbReference type="FunFam" id="1.20.1510.10:FF:000005">
    <property type="entry name" value="Putative Cation diffusion facilitator 1"/>
    <property type="match status" value="1"/>
</dbReference>
<keyword evidence="5 7" id="KW-0472">Membrane</keyword>
<dbReference type="AlphaFoldDB" id="A0A9P8PTN7"/>
<evidence type="ECO:0000256" key="5">
    <source>
        <dbReference type="ARBA" id="ARBA00023136"/>
    </source>
</evidence>
<reference evidence="9" key="1">
    <citation type="journal article" date="2021" name="Open Biol.">
        <title>Shared evolutionary footprints suggest mitochondrial oxidative damage underlies multiple complex I losses in fungi.</title>
        <authorList>
            <person name="Schikora-Tamarit M.A."/>
            <person name="Marcet-Houben M."/>
            <person name="Nosek J."/>
            <person name="Gabaldon T."/>
        </authorList>
    </citation>
    <scope>NUCLEOTIDE SEQUENCE</scope>
    <source>
        <strain evidence="9">CBS6341</strain>
    </source>
</reference>
<dbReference type="InterPro" id="IPR002524">
    <property type="entry name" value="Cation_efflux"/>
</dbReference>
<keyword evidence="2" id="KW-0813">Transport</keyword>
<sequence length="526" mass="60290">MSESNISNDEQHIDDPIVSYKDSDNSNFNSSKNLKQVKAYGERFYHECHRCGSPQALVLNQYENIEPENLFNMGLIAGNLKTSLKTDKLLNYYDKKSRLKVVKELRSERLIGEVEKINWENYIINLEISKENLLKNKNTRRIKDFYKEQNELISKYQEIDKILDSGIHHEMIRNYSERTDYGSIPELNNNHRKNSAVPANVDLETGNLLGYNKERESKIVKFAIKFNFICNVVLLLGKLIVAILTSSISIVASLIDSALDFLSTLIIYYANKLASNRLDSGGYPIGRNRLEPLGVTIFAVIIIYSFLQVGFESLKRLIVGYDQISQIGISSIIIMSLTIIIKIICYIYCKTIKSSSIEALAQDALVDVIFNFFAIIMPMIGYFTQIWWVDPLGAICLSIYIVYLWGLTLIEHIKHLIGKEANKDDIRLILYLCLQFSSNIKSIKNLNCYYVGDSINVEVDLIIDNGNDNNSNKHEDNEEIFSSIKDSHDLAESLQYTLESLPMIQIERAFVHIDYTVDNFKGHIYK</sequence>
<feature type="transmembrane region" description="Helical" evidence="7">
    <location>
        <begin position="250"/>
        <end position="270"/>
    </location>
</feature>
<evidence type="ECO:0000256" key="6">
    <source>
        <dbReference type="SAM" id="MobiDB-lite"/>
    </source>
</evidence>
<dbReference type="SUPFAM" id="SSF161111">
    <property type="entry name" value="Cation efflux protein transmembrane domain-like"/>
    <property type="match status" value="1"/>
</dbReference>